<organism evidence="1 2">
    <name type="scientific">Rhamnusium bicolor</name>
    <dbReference type="NCBI Taxonomy" id="1586634"/>
    <lineage>
        <taxon>Eukaryota</taxon>
        <taxon>Metazoa</taxon>
        <taxon>Ecdysozoa</taxon>
        <taxon>Arthropoda</taxon>
        <taxon>Hexapoda</taxon>
        <taxon>Insecta</taxon>
        <taxon>Pterygota</taxon>
        <taxon>Neoptera</taxon>
        <taxon>Endopterygota</taxon>
        <taxon>Coleoptera</taxon>
        <taxon>Polyphaga</taxon>
        <taxon>Cucujiformia</taxon>
        <taxon>Chrysomeloidea</taxon>
        <taxon>Cerambycidae</taxon>
        <taxon>Lepturinae</taxon>
        <taxon>Rhagiini</taxon>
        <taxon>Rhamnusium</taxon>
    </lineage>
</organism>
<dbReference type="AlphaFoldDB" id="A0AAV8WNK9"/>
<accession>A0AAV8WNK9</accession>
<dbReference type="EMBL" id="JANEYF010005477">
    <property type="protein sequence ID" value="KAJ8928079.1"/>
    <property type="molecule type" value="Genomic_DNA"/>
</dbReference>
<evidence type="ECO:0000313" key="1">
    <source>
        <dbReference type="EMBL" id="KAJ8928079.1"/>
    </source>
</evidence>
<dbReference type="Proteomes" id="UP001162156">
    <property type="component" value="Unassembled WGS sequence"/>
</dbReference>
<dbReference type="Gene3D" id="3.40.220.10">
    <property type="entry name" value="Leucine Aminopeptidase, subunit E, domain 1"/>
    <property type="match status" value="1"/>
</dbReference>
<dbReference type="InterPro" id="IPR043472">
    <property type="entry name" value="Macro_dom-like"/>
</dbReference>
<dbReference type="InterPro" id="IPR050892">
    <property type="entry name" value="ADP-ribose_metab_enzymes"/>
</dbReference>
<comment type="caution">
    <text evidence="1">The sequence shown here is derived from an EMBL/GenBank/DDBJ whole genome shotgun (WGS) entry which is preliminary data.</text>
</comment>
<dbReference type="GO" id="GO:0140291">
    <property type="term" value="P:peptidyl-glutamate ADP-deribosylation"/>
    <property type="evidence" value="ECO:0007669"/>
    <property type="project" value="TreeGrafter"/>
</dbReference>
<reference evidence="1" key="1">
    <citation type="journal article" date="2023" name="Insect Mol. Biol.">
        <title>Genome sequencing provides insights into the evolution of gene families encoding plant cell wall-degrading enzymes in longhorned beetles.</title>
        <authorList>
            <person name="Shin N.R."/>
            <person name="Okamura Y."/>
            <person name="Kirsch R."/>
            <person name="Pauchet Y."/>
        </authorList>
    </citation>
    <scope>NUCLEOTIDE SEQUENCE</scope>
    <source>
        <strain evidence="1">RBIC_L_NR</strain>
    </source>
</reference>
<gene>
    <name evidence="1" type="ORF">NQ314_019393</name>
</gene>
<keyword evidence="2" id="KW-1185">Reference proteome</keyword>
<sequence>MGQGKQLGEVATLHLPDKNIHYLVTKSKFYHKPSYQILWQSLWYLKEYCVNHHDQFLAMPKIGCGIDKLNWDFVFSMVKYIFKNSNIIINIYCLNLDYKDICKINVEESFTPVWDRDVVKREQSKDAFCTKIVTQLKVNDESTKDMYFLDDDGILFKSDQHDENDKLVIPETYIAKTLHDYHALPYAGHAGQAKYA</sequence>
<name>A0AAV8WNK9_9CUCU</name>
<protein>
    <recommendedName>
        <fullName evidence="3">Macro domain-containing protein</fullName>
    </recommendedName>
</protein>
<proteinExistence type="predicted"/>
<dbReference type="SUPFAM" id="SSF52949">
    <property type="entry name" value="Macro domain-like"/>
    <property type="match status" value="1"/>
</dbReference>
<dbReference type="PANTHER" id="PTHR12521">
    <property type="entry name" value="PROTEIN C6ORF130"/>
    <property type="match status" value="1"/>
</dbReference>
<evidence type="ECO:0000313" key="2">
    <source>
        <dbReference type="Proteomes" id="UP001162156"/>
    </source>
</evidence>
<dbReference type="PANTHER" id="PTHR12521:SF0">
    <property type="entry name" value="ADP-RIBOSE GLYCOHYDROLASE OARD1"/>
    <property type="match status" value="1"/>
</dbReference>
<evidence type="ECO:0008006" key="3">
    <source>
        <dbReference type="Google" id="ProtNLM"/>
    </source>
</evidence>